<evidence type="ECO:0000313" key="1">
    <source>
        <dbReference type="EMBL" id="KAF2489398.1"/>
    </source>
</evidence>
<evidence type="ECO:0000313" key="2">
    <source>
        <dbReference type="Proteomes" id="UP000799750"/>
    </source>
</evidence>
<reference evidence="1" key="1">
    <citation type="journal article" date="2020" name="Stud. Mycol.">
        <title>101 Dothideomycetes genomes: a test case for predicting lifestyles and emergence of pathogens.</title>
        <authorList>
            <person name="Haridas S."/>
            <person name="Albert R."/>
            <person name="Binder M."/>
            <person name="Bloem J."/>
            <person name="Labutti K."/>
            <person name="Salamov A."/>
            <person name="Andreopoulos B."/>
            <person name="Baker S."/>
            <person name="Barry K."/>
            <person name="Bills G."/>
            <person name="Bluhm B."/>
            <person name="Cannon C."/>
            <person name="Castanera R."/>
            <person name="Culley D."/>
            <person name="Daum C."/>
            <person name="Ezra D."/>
            <person name="Gonzalez J."/>
            <person name="Henrissat B."/>
            <person name="Kuo A."/>
            <person name="Liang C."/>
            <person name="Lipzen A."/>
            <person name="Lutzoni F."/>
            <person name="Magnuson J."/>
            <person name="Mondo S."/>
            <person name="Nolan M."/>
            <person name="Ohm R."/>
            <person name="Pangilinan J."/>
            <person name="Park H.-J."/>
            <person name="Ramirez L."/>
            <person name="Alfaro M."/>
            <person name="Sun H."/>
            <person name="Tritt A."/>
            <person name="Yoshinaga Y."/>
            <person name="Zwiers L.-H."/>
            <person name="Turgeon B."/>
            <person name="Goodwin S."/>
            <person name="Spatafora J."/>
            <person name="Crous P."/>
            <person name="Grigoriev I."/>
        </authorList>
    </citation>
    <scope>NUCLEOTIDE SEQUENCE</scope>
    <source>
        <strain evidence="1">CBS 269.34</strain>
    </source>
</reference>
<keyword evidence="2" id="KW-1185">Reference proteome</keyword>
<proteinExistence type="predicted"/>
<dbReference type="AlphaFoldDB" id="A0A6A6QAD7"/>
<gene>
    <name evidence="1" type="ORF">BU16DRAFT_181017</name>
</gene>
<dbReference type="EMBL" id="MU004199">
    <property type="protein sequence ID" value="KAF2489398.1"/>
    <property type="molecule type" value="Genomic_DNA"/>
</dbReference>
<organism evidence="1 2">
    <name type="scientific">Lophium mytilinum</name>
    <dbReference type="NCBI Taxonomy" id="390894"/>
    <lineage>
        <taxon>Eukaryota</taxon>
        <taxon>Fungi</taxon>
        <taxon>Dikarya</taxon>
        <taxon>Ascomycota</taxon>
        <taxon>Pezizomycotina</taxon>
        <taxon>Dothideomycetes</taxon>
        <taxon>Pleosporomycetidae</taxon>
        <taxon>Mytilinidiales</taxon>
        <taxon>Mytilinidiaceae</taxon>
        <taxon>Lophium</taxon>
    </lineage>
</organism>
<name>A0A6A6QAD7_9PEZI</name>
<protein>
    <submittedName>
        <fullName evidence="1">Uncharacterized protein</fullName>
    </submittedName>
</protein>
<accession>A0A6A6QAD7</accession>
<dbReference type="Proteomes" id="UP000799750">
    <property type="component" value="Unassembled WGS sequence"/>
</dbReference>
<sequence>MTGHLCGMYGGCSQPKLCLRSIHDVECPASEKHDFLPSCVSFLEQNECYAQELGGICGQGHDSIADRRLISSEHFCNEH</sequence>